<dbReference type="InterPro" id="IPR007061">
    <property type="entry name" value="MST-like"/>
</dbReference>
<dbReference type="EMBL" id="JBHSBB010000006">
    <property type="protein sequence ID" value="MFC4030933.1"/>
    <property type="molecule type" value="Genomic_DNA"/>
</dbReference>
<comment type="caution">
    <text evidence="2">The sequence shown here is derived from an EMBL/GenBank/DDBJ whole genome shotgun (WGS) entry which is preliminary data.</text>
</comment>
<dbReference type="Gene3D" id="1.20.120.450">
    <property type="entry name" value="dinb family like domain"/>
    <property type="match status" value="1"/>
</dbReference>
<keyword evidence="3" id="KW-1185">Reference proteome</keyword>
<protein>
    <submittedName>
        <fullName evidence="2">DinB family protein</fullName>
    </submittedName>
</protein>
<dbReference type="RefSeq" id="WP_386426662.1">
    <property type="nucleotide sequence ID" value="NZ_JBHSBB010000006.1"/>
</dbReference>
<gene>
    <name evidence="2" type="ORF">ACFO3J_05555</name>
</gene>
<name>A0ABV8HFR7_9ACTN</name>
<accession>A0ABV8HFR7</accession>
<reference evidence="3" key="1">
    <citation type="journal article" date="2019" name="Int. J. Syst. Evol. Microbiol.">
        <title>The Global Catalogue of Microorganisms (GCM) 10K type strain sequencing project: providing services to taxonomists for standard genome sequencing and annotation.</title>
        <authorList>
            <consortium name="The Broad Institute Genomics Platform"/>
            <consortium name="The Broad Institute Genome Sequencing Center for Infectious Disease"/>
            <person name="Wu L."/>
            <person name="Ma J."/>
        </authorList>
    </citation>
    <scope>NUCLEOTIDE SEQUENCE [LARGE SCALE GENOMIC DNA]</scope>
    <source>
        <strain evidence="3">CGMCC 4.7237</strain>
    </source>
</reference>
<organism evidence="2 3">
    <name type="scientific">Streptomyces polygonati</name>
    <dbReference type="NCBI Taxonomy" id="1617087"/>
    <lineage>
        <taxon>Bacteria</taxon>
        <taxon>Bacillati</taxon>
        <taxon>Actinomycetota</taxon>
        <taxon>Actinomycetes</taxon>
        <taxon>Kitasatosporales</taxon>
        <taxon>Streptomycetaceae</taxon>
        <taxon>Streptomyces</taxon>
    </lineage>
</organism>
<evidence type="ECO:0000256" key="1">
    <source>
        <dbReference type="SAM" id="MobiDB-lite"/>
    </source>
</evidence>
<feature type="region of interest" description="Disordered" evidence="1">
    <location>
        <begin position="1"/>
        <end position="34"/>
    </location>
</feature>
<evidence type="ECO:0000313" key="3">
    <source>
        <dbReference type="Proteomes" id="UP001595765"/>
    </source>
</evidence>
<feature type="compositionally biased region" description="Polar residues" evidence="1">
    <location>
        <begin position="1"/>
        <end position="14"/>
    </location>
</feature>
<proteinExistence type="predicted"/>
<dbReference type="SUPFAM" id="SSF109854">
    <property type="entry name" value="DinB/YfiT-like putative metalloenzymes"/>
    <property type="match status" value="1"/>
</dbReference>
<evidence type="ECO:0000313" key="2">
    <source>
        <dbReference type="EMBL" id="MFC4030933.1"/>
    </source>
</evidence>
<dbReference type="Pfam" id="PF04978">
    <property type="entry name" value="MST"/>
    <property type="match status" value="1"/>
</dbReference>
<dbReference type="InterPro" id="IPR034660">
    <property type="entry name" value="DinB/YfiT-like"/>
</dbReference>
<dbReference type="Proteomes" id="UP001595765">
    <property type="component" value="Unassembled WGS sequence"/>
</dbReference>
<sequence>MTDMSRTIEPTGTATRAPDPSPAGPGTADLRPPEVEADEKATLLTFLGYLREAVVRKVEDVPDAAARTPAVPSGTSLLGLVRHLAAVELNWFVWAYEGPDRERWDDDATPAEGETVAGVVAAYRDAIRRADTVIAGCDDLGRPGARSLRETAPPSMRWILVHMIEETGRHAGHADILRELHDGAAGR</sequence>